<evidence type="ECO:0000259" key="10">
    <source>
        <dbReference type="PROSITE" id="PS50190"/>
    </source>
</evidence>
<dbReference type="CDD" id="cd00171">
    <property type="entry name" value="Sec7"/>
    <property type="match status" value="1"/>
</dbReference>
<gene>
    <name evidence="11" type="primary">PSD2</name>
</gene>
<dbReference type="Ensembl" id="ENSGALT00010028363.1">
    <property type="protein sequence ID" value="ENSGALP00010016256.1"/>
    <property type="gene ID" value="ENSGALG00010011875.1"/>
</dbReference>
<dbReference type="PANTHER" id="PTHR10663">
    <property type="entry name" value="GUANYL-NUCLEOTIDE EXCHANGE FACTOR"/>
    <property type="match status" value="1"/>
</dbReference>
<evidence type="ECO:0000313" key="11">
    <source>
        <dbReference type="Ensembl" id="ENSGALP00010016256.1"/>
    </source>
</evidence>
<dbReference type="GO" id="GO:0098978">
    <property type="term" value="C:glutamatergic synapse"/>
    <property type="evidence" value="ECO:0007669"/>
    <property type="project" value="Ensembl"/>
</dbReference>
<dbReference type="SMART" id="SM00233">
    <property type="entry name" value="PH"/>
    <property type="match status" value="1"/>
</dbReference>
<feature type="region of interest" description="Disordered" evidence="8">
    <location>
        <begin position="336"/>
        <end position="356"/>
    </location>
</feature>
<dbReference type="GO" id="GO:0030425">
    <property type="term" value="C:dendrite"/>
    <property type="evidence" value="ECO:0007669"/>
    <property type="project" value="Ensembl"/>
</dbReference>
<evidence type="ECO:0000256" key="7">
    <source>
        <dbReference type="SAM" id="Coils"/>
    </source>
</evidence>
<dbReference type="InterPro" id="IPR000904">
    <property type="entry name" value="Sec7_dom"/>
</dbReference>
<dbReference type="FunFam" id="2.30.29.30:FF:000054">
    <property type="entry name" value="PH and SEC7 domain-containing protein 3"/>
    <property type="match status" value="1"/>
</dbReference>
<evidence type="ECO:0000256" key="3">
    <source>
        <dbReference type="ARBA" id="ARBA00022553"/>
    </source>
</evidence>
<dbReference type="Pfam" id="PF01369">
    <property type="entry name" value="Sec7"/>
    <property type="match status" value="1"/>
</dbReference>
<dbReference type="RefSeq" id="XP_040538725.1">
    <property type="nucleotide sequence ID" value="XM_040682791.1"/>
</dbReference>
<dbReference type="GeneTree" id="ENSGT00940000159674"/>
<comment type="subcellular location">
    <subcellularLocation>
        <location evidence="1">Cell projection</location>
        <location evidence="1">Ruffle membrane</location>
    </subcellularLocation>
</comment>
<feature type="domain" description="PH" evidence="9">
    <location>
        <begin position="568"/>
        <end position="681"/>
    </location>
</feature>
<feature type="compositionally biased region" description="Polar residues" evidence="8">
    <location>
        <begin position="18"/>
        <end position="28"/>
    </location>
</feature>
<dbReference type="PROSITE" id="PS50003">
    <property type="entry name" value="PH_DOMAIN"/>
    <property type="match status" value="1"/>
</dbReference>
<dbReference type="SMART" id="SM00222">
    <property type="entry name" value="Sec7"/>
    <property type="match status" value="1"/>
</dbReference>
<feature type="compositionally biased region" description="Low complexity" evidence="8">
    <location>
        <begin position="113"/>
        <end position="125"/>
    </location>
</feature>
<reference evidence="11" key="2">
    <citation type="submission" date="2025-08" db="UniProtKB">
        <authorList>
            <consortium name="Ensembl"/>
        </authorList>
    </citation>
    <scope>IDENTIFICATION</scope>
    <source>
        <strain evidence="11">broiler</strain>
    </source>
</reference>
<evidence type="ECO:0000256" key="5">
    <source>
        <dbReference type="ARBA" id="ARBA00023136"/>
    </source>
</evidence>
<dbReference type="OrthoDB" id="2157641at2759"/>
<dbReference type="InterPro" id="IPR035999">
    <property type="entry name" value="Sec7_dom_sf"/>
</dbReference>
<dbReference type="InterPro" id="IPR011993">
    <property type="entry name" value="PH-like_dom_sf"/>
</dbReference>
<dbReference type="GeneID" id="427605"/>
<keyword evidence="5" id="KW-0472">Membrane</keyword>
<dbReference type="GO" id="GO:0043025">
    <property type="term" value="C:neuronal cell body"/>
    <property type="evidence" value="ECO:0007669"/>
    <property type="project" value="Ensembl"/>
</dbReference>
<evidence type="ECO:0000256" key="1">
    <source>
        <dbReference type="ARBA" id="ARBA00004632"/>
    </source>
</evidence>
<dbReference type="InterPro" id="IPR001605">
    <property type="entry name" value="PH_dom-spectrin-type"/>
</dbReference>
<name>A0A8V0YJM9_CHICK</name>
<keyword evidence="3" id="KW-0597">Phosphoprotein</keyword>
<dbReference type="GO" id="GO:0005543">
    <property type="term" value="F:phospholipid binding"/>
    <property type="evidence" value="ECO:0007669"/>
    <property type="project" value="InterPro"/>
</dbReference>
<feature type="domain" description="SEC7" evidence="10">
    <location>
        <begin position="350"/>
        <end position="518"/>
    </location>
</feature>
<dbReference type="InterPro" id="IPR001849">
    <property type="entry name" value="PH_domain"/>
</dbReference>
<dbReference type="OMA" id="PKETHDK"/>
<keyword evidence="12" id="KW-1185">Reference proteome</keyword>
<dbReference type="FunCoup" id="A0A8V0YJM9">
    <property type="interactions" value="187"/>
</dbReference>
<dbReference type="GO" id="GO:0032012">
    <property type="term" value="P:regulation of ARF protein signal transduction"/>
    <property type="evidence" value="ECO:0007669"/>
    <property type="project" value="InterPro"/>
</dbReference>
<sequence length="828" mass="91822">MSESRHFPLSVAARSELHSSGSQPTVQAHSDGDEQLGQPAEPASGRASPLDDAEPSPSADEEHHGDQHLAASTGEWEQEVHATSNSEGCKELALTNGVDVELGAGGEEVRLQPPDGSVPSPGSVDSGEEGSPGPQARSQALSKVLLHGFLGSAGALSADEPEEQLGFAAGDAKLSCSEDDKEHFQFKDIRDGFSSTFEKIVESDLMKGTYYSSLDSLDVLSLTDETDSCVSFEAPLTPLIQQRVKESPELLEQKLVAQQRESPHHMVADKQEQAAAKPAEVDFGSPLRHSITSSRSENVLSRLSLKNIPNGFHVEGSEEDATKIINSISDASLKDALSDSDSDMGSTEQLDQGSTDTLANGCRADSEAAKRLAKRLYNLEGFKRCDVARQLGKNNEFSKLVAEEYLSFFDFTGLTLDKALRTFLKAFPLMGETQERERVLIHFSRRYCQCNPEESTSEDGVHTLTCALMLLNTDLHGHVNIGKKMSCQQFITNLDGLNDGKDFAKDLLKTLYNSIKNEKLEWAIDEDELRKSLSELVDDKFGASAKKVTRIVDSSNPFLDIPQALNAVTYKHGVLTRKTHADMDGKRTPRGRRGWKKFYAVLKGTILYLQKDEYKPDKDLSEVDLKNAIRVHHALATKASDYSKKSNVLKLKTADWRVFLFQAPSKEEMLSWILRINLVAAIFSAPAFPAAICSMKKFCRPLLPSSMTKLCQEEQLRSHENKMKQIADELAEHKSHPVEKSLKSKEAEEYRLKEHYLIFEKSRYETYINLLCMKIKVGTDDLERIETSFFKVEADDIALRKTHSSPSLSQGHMSVSCKVEKDIIEQNT</sequence>
<dbReference type="CTD" id="84249"/>
<dbReference type="SMR" id="A0A8V0YJM9"/>
<evidence type="ECO:0000313" key="12">
    <source>
        <dbReference type="Proteomes" id="UP000000539"/>
    </source>
</evidence>
<dbReference type="RefSeq" id="XP_003642088.2">
    <property type="nucleotide sequence ID" value="XM_003642040.6"/>
</dbReference>
<accession>A0A8V0YJM9</accession>
<keyword evidence="6" id="KW-0966">Cell projection</keyword>
<dbReference type="PROSITE" id="PS50190">
    <property type="entry name" value="SEC7"/>
    <property type="match status" value="1"/>
</dbReference>
<dbReference type="SUPFAM" id="SSF50729">
    <property type="entry name" value="PH domain-like"/>
    <property type="match status" value="1"/>
</dbReference>
<dbReference type="InterPro" id="IPR041681">
    <property type="entry name" value="PH_9"/>
</dbReference>
<proteinExistence type="predicted"/>
<dbReference type="Proteomes" id="UP000000539">
    <property type="component" value="Chromosome 13"/>
</dbReference>
<evidence type="ECO:0000256" key="6">
    <source>
        <dbReference type="ARBA" id="ARBA00023273"/>
    </source>
</evidence>
<keyword evidence="2" id="KW-1003">Cell membrane</keyword>
<dbReference type="FunFam" id="1.10.1000.11:FF:000004">
    <property type="entry name" value="PH and SEC7 domain-containing protein 2"/>
    <property type="match status" value="1"/>
</dbReference>
<dbReference type="PRINTS" id="PR00683">
    <property type="entry name" value="SPECTRINPH"/>
</dbReference>
<dbReference type="InterPro" id="IPR023394">
    <property type="entry name" value="Sec7_C_sf"/>
</dbReference>
<dbReference type="GO" id="GO:0098794">
    <property type="term" value="C:postsynapse"/>
    <property type="evidence" value="ECO:0007669"/>
    <property type="project" value="Ensembl"/>
</dbReference>
<dbReference type="GO" id="GO:0032587">
    <property type="term" value="C:ruffle membrane"/>
    <property type="evidence" value="ECO:0007669"/>
    <property type="project" value="UniProtKB-SubCell"/>
</dbReference>
<evidence type="ECO:0000259" key="9">
    <source>
        <dbReference type="PROSITE" id="PS50003"/>
    </source>
</evidence>
<evidence type="ECO:0000256" key="4">
    <source>
        <dbReference type="ARBA" id="ARBA00023054"/>
    </source>
</evidence>
<feature type="region of interest" description="Disordered" evidence="8">
    <location>
        <begin position="1"/>
        <end position="137"/>
    </location>
</feature>
<dbReference type="KEGG" id="gga:427605"/>
<organism evidence="11 12">
    <name type="scientific">Gallus gallus</name>
    <name type="common">Chicken</name>
    <dbReference type="NCBI Taxonomy" id="9031"/>
    <lineage>
        <taxon>Eukaryota</taxon>
        <taxon>Metazoa</taxon>
        <taxon>Chordata</taxon>
        <taxon>Craniata</taxon>
        <taxon>Vertebrata</taxon>
        <taxon>Euteleostomi</taxon>
        <taxon>Archelosauria</taxon>
        <taxon>Archosauria</taxon>
        <taxon>Dinosauria</taxon>
        <taxon>Saurischia</taxon>
        <taxon>Theropoda</taxon>
        <taxon>Coelurosauria</taxon>
        <taxon>Aves</taxon>
        <taxon>Neognathae</taxon>
        <taxon>Galloanserae</taxon>
        <taxon>Galliformes</taxon>
        <taxon>Phasianidae</taxon>
        <taxon>Phasianinae</taxon>
        <taxon>Gallus</taxon>
    </lineage>
</organism>
<feature type="compositionally biased region" description="Polar residues" evidence="8">
    <location>
        <begin position="344"/>
        <end position="356"/>
    </location>
</feature>
<evidence type="ECO:0000256" key="8">
    <source>
        <dbReference type="SAM" id="MobiDB-lite"/>
    </source>
</evidence>
<dbReference type="PANTHER" id="PTHR10663:SF329">
    <property type="entry name" value="PH AND SEC7 DOMAIN-CONTAINING PROTEIN 2"/>
    <property type="match status" value="1"/>
</dbReference>
<dbReference type="RefSeq" id="XP_040538724.1">
    <property type="nucleotide sequence ID" value="XM_040682790.2"/>
</dbReference>
<reference evidence="11" key="1">
    <citation type="submission" date="2020-11" db="EMBL/GenBank/DDBJ databases">
        <title>Gallus gallus (Chicken) genome, bGalGal1, GRCg7b, maternal haplotype autosomes + Z &amp; W.</title>
        <authorList>
            <person name="Warren W."/>
            <person name="Formenti G."/>
            <person name="Fedrigo O."/>
            <person name="Haase B."/>
            <person name="Mountcastle J."/>
            <person name="Balacco J."/>
            <person name="Tracey A."/>
            <person name="Schneider V."/>
            <person name="Okimoto R."/>
            <person name="Cheng H."/>
            <person name="Hawken R."/>
            <person name="Howe K."/>
            <person name="Jarvis E.D."/>
        </authorList>
    </citation>
    <scope>NUCLEOTIDE SEQUENCE [LARGE SCALE GENOMIC DNA]</scope>
    <source>
        <strain evidence="11">Broiler</strain>
    </source>
</reference>
<protein>
    <submittedName>
        <fullName evidence="11">Pleckstrin and Sec7 domain containing 2</fullName>
    </submittedName>
</protein>
<dbReference type="Pfam" id="PF15410">
    <property type="entry name" value="PH_9"/>
    <property type="match status" value="1"/>
</dbReference>
<dbReference type="GO" id="GO:0005085">
    <property type="term" value="F:guanyl-nucleotide exchange factor activity"/>
    <property type="evidence" value="ECO:0000318"/>
    <property type="project" value="GO_Central"/>
</dbReference>
<dbReference type="CDD" id="cd13295">
    <property type="entry name" value="PH_EFA6"/>
    <property type="match status" value="1"/>
</dbReference>
<feature type="coiled-coil region" evidence="7">
    <location>
        <begin position="709"/>
        <end position="736"/>
    </location>
</feature>
<dbReference type="SUPFAM" id="SSF48425">
    <property type="entry name" value="Sec7 domain"/>
    <property type="match status" value="1"/>
</dbReference>
<dbReference type="AlphaFoldDB" id="A0A8V0YJM9"/>
<dbReference type="Gene3D" id="1.10.1000.11">
    <property type="entry name" value="Arf Nucleotide-binding Site Opener,domain 2"/>
    <property type="match status" value="1"/>
</dbReference>
<keyword evidence="4 7" id="KW-0175">Coiled coil</keyword>
<dbReference type="RefSeq" id="XP_040502972.1">
    <property type="nucleotide sequence ID" value="XM_040647038.1"/>
</dbReference>
<dbReference type="GO" id="GO:0032154">
    <property type="term" value="C:cleavage furrow"/>
    <property type="evidence" value="ECO:0007669"/>
    <property type="project" value="Ensembl"/>
</dbReference>
<dbReference type="Gene3D" id="2.30.29.30">
    <property type="entry name" value="Pleckstrin-homology domain (PH domain)/Phosphotyrosine-binding domain (PTB)"/>
    <property type="match status" value="1"/>
</dbReference>
<evidence type="ECO:0000256" key="2">
    <source>
        <dbReference type="ARBA" id="ARBA00022475"/>
    </source>
</evidence>
<reference evidence="11" key="3">
    <citation type="submission" date="2025-09" db="UniProtKB">
        <authorList>
            <consortium name="Ensembl"/>
        </authorList>
    </citation>
    <scope>IDENTIFICATION</scope>
    <source>
        <strain evidence="11">broiler</strain>
    </source>
</reference>